<evidence type="ECO:0000313" key="5">
    <source>
        <dbReference type="EMBL" id="QFZ78053.1"/>
    </source>
</evidence>
<dbReference type="PROSITE" id="PS50043">
    <property type="entry name" value="HTH_LUXR_2"/>
    <property type="match status" value="1"/>
</dbReference>
<dbReference type="Pfam" id="PF00196">
    <property type="entry name" value="GerE"/>
    <property type="match status" value="1"/>
</dbReference>
<feature type="domain" description="HTH luxR-type" evidence="4">
    <location>
        <begin position="5"/>
        <end position="70"/>
    </location>
</feature>
<keyword evidence="6" id="KW-1185">Reference proteome</keyword>
<accession>A0A5Q0LLR2</accession>
<dbReference type="SUPFAM" id="SSF46894">
    <property type="entry name" value="C-terminal effector domain of the bipartite response regulators"/>
    <property type="match status" value="1"/>
</dbReference>
<evidence type="ECO:0000256" key="3">
    <source>
        <dbReference type="ARBA" id="ARBA00023163"/>
    </source>
</evidence>
<dbReference type="InterPro" id="IPR016032">
    <property type="entry name" value="Sig_transdc_resp-reg_C-effctor"/>
</dbReference>
<reference evidence="5 6" key="1">
    <citation type="submission" date="2019-10" db="EMBL/GenBank/DDBJ databases">
        <title>A novel species.</title>
        <authorList>
            <person name="Gao J."/>
        </authorList>
    </citation>
    <scope>NUCLEOTIDE SEQUENCE [LARGE SCALE GENOMIC DNA]</scope>
    <source>
        <strain evidence="5 6">QMT-28</strain>
    </source>
</reference>
<dbReference type="AlphaFoldDB" id="A0A5Q0LLR2"/>
<evidence type="ECO:0000313" key="6">
    <source>
        <dbReference type="Proteomes" id="UP000326179"/>
    </source>
</evidence>
<evidence type="ECO:0000256" key="2">
    <source>
        <dbReference type="ARBA" id="ARBA00023125"/>
    </source>
</evidence>
<dbReference type="PANTHER" id="PTHR44688:SF16">
    <property type="entry name" value="DNA-BINDING TRANSCRIPTIONAL ACTIVATOR DEVR_DOSR"/>
    <property type="match status" value="1"/>
</dbReference>
<keyword evidence="2" id="KW-0238">DNA-binding</keyword>
<keyword evidence="3" id="KW-0804">Transcription</keyword>
<name>A0A5Q0LLR2_9ACTN</name>
<keyword evidence="1" id="KW-0805">Transcription regulation</keyword>
<dbReference type="Gene3D" id="1.10.10.10">
    <property type="entry name" value="Winged helix-like DNA-binding domain superfamily/Winged helix DNA-binding domain"/>
    <property type="match status" value="1"/>
</dbReference>
<evidence type="ECO:0000259" key="4">
    <source>
        <dbReference type="PROSITE" id="PS50043"/>
    </source>
</evidence>
<dbReference type="CDD" id="cd06170">
    <property type="entry name" value="LuxR_C_like"/>
    <property type="match status" value="1"/>
</dbReference>
<gene>
    <name evidence="5" type="ORF">GFH48_36435</name>
</gene>
<dbReference type="SMART" id="SM00421">
    <property type="entry name" value="HTH_LUXR"/>
    <property type="match status" value="1"/>
</dbReference>
<protein>
    <submittedName>
        <fullName evidence="5">LuxR family transcriptional regulator</fullName>
    </submittedName>
</protein>
<organism evidence="5 6">
    <name type="scientific">Streptomyces fagopyri</name>
    <dbReference type="NCBI Taxonomy" id="2662397"/>
    <lineage>
        <taxon>Bacteria</taxon>
        <taxon>Bacillati</taxon>
        <taxon>Actinomycetota</taxon>
        <taxon>Actinomycetes</taxon>
        <taxon>Kitasatosporales</taxon>
        <taxon>Streptomycetaceae</taxon>
        <taxon>Streptomyces</taxon>
    </lineage>
</organism>
<dbReference type="EMBL" id="CP045643">
    <property type="protein sequence ID" value="QFZ78053.1"/>
    <property type="molecule type" value="Genomic_DNA"/>
</dbReference>
<dbReference type="PRINTS" id="PR00038">
    <property type="entry name" value="HTHLUXR"/>
</dbReference>
<dbReference type="KEGG" id="sfy:GFH48_36435"/>
<proteinExistence type="predicted"/>
<dbReference type="PANTHER" id="PTHR44688">
    <property type="entry name" value="DNA-BINDING TRANSCRIPTIONAL ACTIVATOR DEVR_DOSR"/>
    <property type="match status" value="1"/>
</dbReference>
<dbReference type="GO" id="GO:0003677">
    <property type="term" value="F:DNA binding"/>
    <property type="evidence" value="ECO:0007669"/>
    <property type="project" value="UniProtKB-KW"/>
</dbReference>
<dbReference type="RefSeq" id="WP_153292233.1">
    <property type="nucleotide sequence ID" value="NZ_CP045643.1"/>
</dbReference>
<sequence>MTNSDLMSPATLSLREREVLTHLATGQTHAAIARCMRLSPHTVDTYLRRIRAKTGATNRVQLLLYALSISSAQTVGTTEDRRATRQVSGAVTR</sequence>
<dbReference type="Proteomes" id="UP000326179">
    <property type="component" value="Chromosome"/>
</dbReference>
<evidence type="ECO:0000256" key="1">
    <source>
        <dbReference type="ARBA" id="ARBA00023015"/>
    </source>
</evidence>
<dbReference type="GO" id="GO:0006355">
    <property type="term" value="P:regulation of DNA-templated transcription"/>
    <property type="evidence" value="ECO:0007669"/>
    <property type="project" value="InterPro"/>
</dbReference>
<dbReference type="InterPro" id="IPR000792">
    <property type="entry name" value="Tscrpt_reg_LuxR_C"/>
</dbReference>
<dbReference type="InterPro" id="IPR036388">
    <property type="entry name" value="WH-like_DNA-bd_sf"/>
</dbReference>